<comment type="caution">
    <text evidence="1">The sequence shown here is derived from an EMBL/GenBank/DDBJ whole genome shotgun (WGS) entry which is preliminary data.</text>
</comment>
<evidence type="ECO:0000313" key="1">
    <source>
        <dbReference type="EMBL" id="RKT45247.1"/>
    </source>
</evidence>
<keyword evidence="2" id="KW-1185">Reference proteome</keyword>
<protein>
    <submittedName>
        <fullName evidence="1">Uncharacterized protein</fullName>
    </submittedName>
</protein>
<accession>A0A495VA50</accession>
<evidence type="ECO:0000313" key="2">
    <source>
        <dbReference type="Proteomes" id="UP000274556"/>
    </source>
</evidence>
<name>A0A495VA50_9GAMM</name>
<sequence>MIVATSVEDQSRFGELIDRAQRELIEMTRRAPPVADVVSEHDLRELGDVRRRREEAVRWYSSDRRA</sequence>
<dbReference type="AlphaFoldDB" id="A0A495VA50"/>
<dbReference type="Proteomes" id="UP000274556">
    <property type="component" value="Unassembled WGS sequence"/>
</dbReference>
<gene>
    <name evidence="1" type="ORF">BDD21_2679</name>
</gene>
<reference evidence="1 2" key="1">
    <citation type="submission" date="2018-10" db="EMBL/GenBank/DDBJ databases">
        <title>Genomic Encyclopedia of Archaeal and Bacterial Type Strains, Phase II (KMG-II): from individual species to whole genera.</title>
        <authorList>
            <person name="Goeker M."/>
        </authorList>
    </citation>
    <scope>NUCLEOTIDE SEQUENCE [LARGE SCALE GENOMIC DNA]</scope>
    <source>
        <strain evidence="1 2">DSM 235</strain>
    </source>
</reference>
<dbReference type="EMBL" id="RBXL01000001">
    <property type="protein sequence ID" value="RKT45247.1"/>
    <property type="molecule type" value="Genomic_DNA"/>
</dbReference>
<organism evidence="1 2">
    <name type="scientific">Thiocapsa rosea</name>
    <dbReference type="NCBI Taxonomy" id="69360"/>
    <lineage>
        <taxon>Bacteria</taxon>
        <taxon>Pseudomonadati</taxon>
        <taxon>Pseudomonadota</taxon>
        <taxon>Gammaproteobacteria</taxon>
        <taxon>Chromatiales</taxon>
        <taxon>Chromatiaceae</taxon>
        <taxon>Thiocapsa</taxon>
    </lineage>
</organism>
<proteinExistence type="predicted"/>